<sequence length="796" mass="85493">MNLKFTSICTVLMLLFFFAGNVMAQSKNGSISGIVKTSDGNPAAYVSVGLKGASKTTQTDEKGNFKFKNVAEGTYTIKVSAIGVSAQEKSVTVVANQNNQVDFAIAQSSSQLDEVAITGYKTPNRKPANLSKIAIAPMDLPQAVQVIGTQVIADQQVNTLGDALKNANGVALGANRGSVGENFFARGYSLGSNNVLKNGARTSIGGVPDASTLESVEVLKGSSALLYGGVSGGAVVNMVTKKPKFETGGEVSLRGGSNSFYKPIADIYGPISKKLAARVIGTYENAGSFRDNVESKKIYINPSLLYKVSDKTEVLLQGDYLKNDYTPDFGVGTVGNAIVDFGRNAFINAPWAYNKTNTASTQINVTHQFNSAWKLNVIGALQAYNRNYFGAERPAANAAGIVARSLTRSQQQEYTFNQQVNVNGNFKTGFLSHTLLLGADADQSRIKADGGYYYNGNKSTTSFNYGNVNLLDQSTYFGSGIQPTTTATTNTLSKVFRMGTFVQDLISVTEKFKVLAGIRWTFQKTPTTAITNLESGNVTPGTTVDKIDKAFSPKFGLIYQPLKTTSIYASYANNFTSNTGINVATDAPMDPSIIDQYEGGIKNDFLGGKLSANVTYYKIKNNKYAQAALSDPNKREFSGSTESDGLELDVSGVIVDGLNFLAGYAYNYMRFTSTLAGTGVIEGERLVGTTKNTANGTLFYTFQNGSLKNLKLGASAFYTGDRLGGRNTTKSGTSTGIIPLSGFTTFDFSAGYAWRKISLLAKVSNITNELNYFVHENYSVNPIAPRQFLTTLSYRF</sequence>
<evidence type="ECO:0000256" key="2">
    <source>
        <dbReference type="ARBA" id="ARBA00009810"/>
    </source>
</evidence>
<protein>
    <submittedName>
        <fullName evidence="19">Iron complex outermembrane recepter protein</fullName>
    </submittedName>
</protein>
<evidence type="ECO:0000256" key="13">
    <source>
        <dbReference type="ARBA" id="ARBA00023237"/>
    </source>
</evidence>
<dbReference type="InterPro" id="IPR036942">
    <property type="entry name" value="Beta-barrel_TonB_sf"/>
</dbReference>
<evidence type="ECO:0000256" key="16">
    <source>
        <dbReference type="SAM" id="SignalP"/>
    </source>
</evidence>
<dbReference type="InterPro" id="IPR000531">
    <property type="entry name" value="Beta-barrel_TonB"/>
</dbReference>
<keyword evidence="9" id="KW-0406">Ion transport</keyword>
<dbReference type="OrthoDB" id="9758472at2"/>
<evidence type="ECO:0000256" key="10">
    <source>
        <dbReference type="ARBA" id="ARBA00023077"/>
    </source>
</evidence>
<dbReference type="GO" id="GO:0009279">
    <property type="term" value="C:cell outer membrane"/>
    <property type="evidence" value="ECO:0007669"/>
    <property type="project" value="UniProtKB-SubCell"/>
</dbReference>
<evidence type="ECO:0000259" key="17">
    <source>
        <dbReference type="Pfam" id="PF00593"/>
    </source>
</evidence>
<dbReference type="Pfam" id="PF13715">
    <property type="entry name" value="CarbopepD_reg_2"/>
    <property type="match status" value="1"/>
</dbReference>
<dbReference type="STRING" id="390241.SAMN04488023_1571"/>
<dbReference type="Proteomes" id="UP000199572">
    <property type="component" value="Unassembled WGS sequence"/>
</dbReference>
<keyword evidence="6 14" id="KW-0812">Transmembrane</keyword>
<keyword evidence="13 14" id="KW-0998">Cell outer membrane</keyword>
<feature type="domain" description="TonB-dependent receptor-like beta-barrel" evidence="17">
    <location>
        <begin position="309"/>
        <end position="766"/>
    </location>
</feature>
<proteinExistence type="inferred from homology"/>
<dbReference type="GO" id="GO:0015344">
    <property type="term" value="F:siderophore uptake transmembrane transporter activity"/>
    <property type="evidence" value="ECO:0007669"/>
    <property type="project" value="TreeGrafter"/>
</dbReference>
<comment type="subcellular location">
    <subcellularLocation>
        <location evidence="1 14">Cell outer membrane</location>
        <topology evidence="1 14">Multi-pass membrane protein</topology>
    </subcellularLocation>
</comment>
<dbReference type="SUPFAM" id="SSF56935">
    <property type="entry name" value="Porins"/>
    <property type="match status" value="1"/>
</dbReference>
<evidence type="ECO:0000256" key="8">
    <source>
        <dbReference type="ARBA" id="ARBA00023004"/>
    </source>
</evidence>
<dbReference type="InterPro" id="IPR039426">
    <property type="entry name" value="TonB-dep_rcpt-like"/>
</dbReference>
<evidence type="ECO:0000313" key="20">
    <source>
        <dbReference type="Proteomes" id="UP000199572"/>
    </source>
</evidence>
<dbReference type="AlphaFoldDB" id="A0A1H9W3I0"/>
<evidence type="ECO:0000256" key="11">
    <source>
        <dbReference type="ARBA" id="ARBA00023136"/>
    </source>
</evidence>
<name>A0A1H9W3I0_9SPHI</name>
<dbReference type="Gene3D" id="2.60.40.1120">
    <property type="entry name" value="Carboxypeptidase-like, regulatory domain"/>
    <property type="match status" value="1"/>
</dbReference>
<gene>
    <name evidence="19" type="ORF">SAMN04488023_1571</name>
</gene>
<dbReference type="PANTHER" id="PTHR32552">
    <property type="entry name" value="FERRICHROME IRON RECEPTOR-RELATED"/>
    <property type="match status" value="1"/>
</dbReference>
<feature type="domain" description="TonB-dependent receptor plug" evidence="18">
    <location>
        <begin position="138"/>
        <end position="234"/>
    </location>
</feature>
<dbReference type="PANTHER" id="PTHR32552:SF68">
    <property type="entry name" value="FERRICHROME OUTER MEMBRANE TRANSPORTER_PHAGE RECEPTOR"/>
    <property type="match status" value="1"/>
</dbReference>
<comment type="similarity">
    <text evidence="2 14 15">Belongs to the TonB-dependent receptor family.</text>
</comment>
<dbReference type="InterPro" id="IPR037066">
    <property type="entry name" value="Plug_dom_sf"/>
</dbReference>
<evidence type="ECO:0000256" key="14">
    <source>
        <dbReference type="PROSITE-ProRule" id="PRU01360"/>
    </source>
</evidence>
<evidence type="ECO:0000256" key="12">
    <source>
        <dbReference type="ARBA" id="ARBA00023170"/>
    </source>
</evidence>
<keyword evidence="5" id="KW-0410">Iron transport</keyword>
<evidence type="ECO:0000259" key="18">
    <source>
        <dbReference type="Pfam" id="PF07715"/>
    </source>
</evidence>
<evidence type="ECO:0000256" key="15">
    <source>
        <dbReference type="RuleBase" id="RU003357"/>
    </source>
</evidence>
<feature type="signal peptide" evidence="16">
    <location>
        <begin position="1"/>
        <end position="24"/>
    </location>
</feature>
<dbReference type="PROSITE" id="PS52016">
    <property type="entry name" value="TONB_DEPENDENT_REC_3"/>
    <property type="match status" value="1"/>
</dbReference>
<dbReference type="GO" id="GO:0030246">
    <property type="term" value="F:carbohydrate binding"/>
    <property type="evidence" value="ECO:0007669"/>
    <property type="project" value="InterPro"/>
</dbReference>
<dbReference type="InterPro" id="IPR010105">
    <property type="entry name" value="TonB_sidphr_rcpt"/>
</dbReference>
<keyword evidence="11 14" id="KW-0472">Membrane</keyword>
<evidence type="ECO:0000256" key="5">
    <source>
        <dbReference type="ARBA" id="ARBA00022496"/>
    </source>
</evidence>
<keyword evidence="7 16" id="KW-0732">Signal</keyword>
<dbReference type="Gene3D" id="2.40.170.20">
    <property type="entry name" value="TonB-dependent receptor, beta-barrel domain"/>
    <property type="match status" value="1"/>
</dbReference>
<evidence type="ECO:0000256" key="6">
    <source>
        <dbReference type="ARBA" id="ARBA00022692"/>
    </source>
</evidence>
<keyword evidence="8" id="KW-0408">Iron</keyword>
<dbReference type="Pfam" id="PF07715">
    <property type="entry name" value="Plug"/>
    <property type="match status" value="1"/>
</dbReference>
<dbReference type="CDD" id="cd01347">
    <property type="entry name" value="ligand_gated_channel"/>
    <property type="match status" value="1"/>
</dbReference>
<keyword evidence="12" id="KW-0675">Receptor</keyword>
<dbReference type="RefSeq" id="WP_090889687.1">
    <property type="nucleotide sequence ID" value="NZ_FOGG01000057.1"/>
</dbReference>
<evidence type="ECO:0000313" key="19">
    <source>
        <dbReference type="EMBL" id="SES28301.1"/>
    </source>
</evidence>
<dbReference type="Pfam" id="PF00593">
    <property type="entry name" value="TonB_dep_Rec_b-barrel"/>
    <property type="match status" value="1"/>
</dbReference>
<evidence type="ECO:0000256" key="3">
    <source>
        <dbReference type="ARBA" id="ARBA00022448"/>
    </source>
</evidence>
<dbReference type="EMBL" id="FOGG01000057">
    <property type="protein sequence ID" value="SES28301.1"/>
    <property type="molecule type" value="Genomic_DNA"/>
</dbReference>
<organism evidence="19 20">
    <name type="scientific">Pedobacter rhizosphaerae</name>
    <dbReference type="NCBI Taxonomy" id="390241"/>
    <lineage>
        <taxon>Bacteria</taxon>
        <taxon>Pseudomonadati</taxon>
        <taxon>Bacteroidota</taxon>
        <taxon>Sphingobacteriia</taxon>
        <taxon>Sphingobacteriales</taxon>
        <taxon>Sphingobacteriaceae</taxon>
        <taxon>Pedobacter</taxon>
    </lineage>
</organism>
<dbReference type="NCBIfam" id="TIGR01783">
    <property type="entry name" value="TonB-siderophor"/>
    <property type="match status" value="1"/>
</dbReference>
<keyword evidence="10 15" id="KW-0798">TonB box</keyword>
<evidence type="ECO:0000256" key="1">
    <source>
        <dbReference type="ARBA" id="ARBA00004571"/>
    </source>
</evidence>
<evidence type="ECO:0000256" key="7">
    <source>
        <dbReference type="ARBA" id="ARBA00022729"/>
    </source>
</evidence>
<dbReference type="InterPro" id="IPR012910">
    <property type="entry name" value="Plug_dom"/>
</dbReference>
<dbReference type="InterPro" id="IPR013784">
    <property type="entry name" value="Carb-bd-like_fold"/>
</dbReference>
<accession>A0A1H9W3I0</accession>
<dbReference type="SUPFAM" id="SSF49452">
    <property type="entry name" value="Starch-binding domain-like"/>
    <property type="match status" value="1"/>
</dbReference>
<feature type="chain" id="PRO_5011582897" evidence="16">
    <location>
        <begin position="25"/>
        <end position="796"/>
    </location>
</feature>
<keyword evidence="3 14" id="KW-0813">Transport</keyword>
<keyword evidence="20" id="KW-1185">Reference proteome</keyword>
<evidence type="ECO:0000256" key="9">
    <source>
        <dbReference type="ARBA" id="ARBA00023065"/>
    </source>
</evidence>
<dbReference type="Gene3D" id="2.170.130.10">
    <property type="entry name" value="TonB-dependent receptor, plug domain"/>
    <property type="match status" value="1"/>
</dbReference>
<dbReference type="GO" id="GO:0038023">
    <property type="term" value="F:signaling receptor activity"/>
    <property type="evidence" value="ECO:0007669"/>
    <property type="project" value="InterPro"/>
</dbReference>
<dbReference type="GO" id="GO:0015891">
    <property type="term" value="P:siderophore transport"/>
    <property type="evidence" value="ECO:0007669"/>
    <property type="project" value="InterPro"/>
</dbReference>
<reference evidence="19 20" key="1">
    <citation type="submission" date="2016-10" db="EMBL/GenBank/DDBJ databases">
        <authorList>
            <person name="de Groot N.N."/>
        </authorList>
    </citation>
    <scope>NUCLEOTIDE SEQUENCE [LARGE SCALE GENOMIC DNA]</scope>
    <source>
        <strain evidence="19 20">DSM 18610</strain>
    </source>
</reference>
<keyword evidence="4 14" id="KW-1134">Transmembrane beta strand</keyword>
<evidence type="ECO:0000256" key="4">
    <source>
        <dbReference type="ARBA" id="ARBA00022452"/>
    </source>
</evidence>